<dbReference type="PANTHER" id="PTHR33361:SF16">
    <property type="entry name" value="DUF885 DOMAIN-CONTAINING PROTEIN"/>
    <property type="match status" value="1"/>
</dbReference>
<dbReference type="Pfam" id="PF05960">
    <property type="entry name" value="DUF885"/>
    <property type="match status" value="1"/>
</dbReference>
<dbReference type="InterPro" id="IPR010281">
    <property type="entry name" value="DUF885"/>
</dbReference>
<sequence>MDMRHLTLALLGSVSLAACGQGADEATTKTAPVENTEAATTEVNADAVAAESERLNQWFAERWEEELDFSPMFKTYLGRKDDQELVDDVSEAAEDRQLEWRRDAVAKMKSSFDYDSLTPEAQTSYDIFAYQLDEAEAEHEFRRRHYVFHQMYGPHADLSNFLINFHSVETAEDMDAYITRIGGISVALEQSLERAKIAASEGVRPPRFAYDGVIKQSRALIDGAPFEGEGDAPLWADAKRKIDTLLAAGAIDEEQAETMRGEAREALVSVYKPTYDAVIAWFESDIENSDENAKGVGSLPQGKAFYEERLAHSTTTDMTADEVHQLGLDEVARIRTEMEAIKEKVGFEGTLQEFFDFVREDEQFYYPNTDEGRQAYIDAADAKLAYIKDLLPDYFGILPKADLVVKRVEAFRERDGGAQHYYPGTPDGSRPGIYYAHLSDMGAMPIPQLEVIAYHEGLPGHHMQLSIAQELTGVPEFRTQAGFTAYSEGWGLYSELLAKEMGAYDDPYSDFGRLTTEIWRAIRLVLDTGIHAKGWTQEQAVDYFIENSPAAEGQIRSEVMRYIVMPGQATAYKIGMLKILELRAEAKEALGDDFDIKGFHDTVLGGGALPLSVLERRVDRWVEDQKAS</sequence>
<proteinExistence type="predicted"/>
<dbReference type="PROSITE" id="PS51257">
    <property type="entry name" value="PROKAR_LIPOPROTEIN"/>
    <property type="match status" value="1"/>
</dbReference>
<evidence type="ECO:0000313" key="2">
    <source>
        <dbReference type="Proteomes" id="UP001560685"/>
    </source>
</evidence>
<keyword evidence="2" id="KW-1185">Reference proteome</keyword>
<evidence type="ECO:0000313" key="1">
    <source>
        <dbReference type="EMBL" id="MEX6633467.1"/>
    </source>
</evidence>
<protein>
    <submittedName>
        <fullName evidence="1">DUF885 domain-containing protein</fullName>
    </submittedName>
</protein>
<gene>
    <name evidence="1" type="ORF">ABFZ84_07880</name>
</gene>
<dbReference type="Proteomes" id="UP001560685">
    <property type="component" value="Unassembled WGS sequence"/>
</dbReference>
<comment type="caution">
    <text evidence="1">The sequence shown here is derived from an EMBL/GenBank/DDBJ whole genome shotgun (WGS) entry which is preliminary data.</text>
</comment>
<dbReference type="EMBL" id="JBEHZE010000001">
    <property type="protein sequence ID" value="MEX6633467.1"/>
    <property type="molecule type" value="Genomic_DNA"/>
</dbReference>
<accession>A0ABV3Z7X5</accession>
<reference evidence="1 2" key="1">
    <citation type="submission" date="2024-05" db="EMBL/GenBank/DDBJ databases">
        <title>Three bacterial strains, DH-69, EH-24, and ECK-19 isolated from coastal sediments.</title>
        <authorList>
            <person name="Ye Y.-Q."/>
            <person name="Du Z.-J."/>
        </authorList>
    </citation>
    <scope>NUCLEOTIDE SEQUENCE [LARGE SCALE GENOMIC DNA]</scope>
    <source>
        <strain evidence="1 2">ECK-19</strain>
    </source>
</reference>
<dbReference type="PANTHER" id="PTHR33361">
    <property type="entry name" value="GLR0591 PROTEIN"/>
    <property type="match status" value="1"/>
</dbReference>
<organism evidence="1 2">
    <name type="scientific">Hyphococcus lacteus</name>
    <dbReference type="NCBI Taxonomy" id="3143536"/>
    <lineage>
        <taxon>Bacteria</taxon>
        <taxon>Pseudomonadati</taxon>
        <taxon>Pseudomonadota</taxon>
        <taxon>Alphaproteobacteria</taxon>
        <taxon>Parvularculales</taxon>
        <taxon>Parvularculaceae</taxon>
        <taxon>Hyphococcus</taxon>
    </lineage>
</organism>
<name>A0ABV3Z7X5_9PROT</name>